<dbReference type="InterPro" id="IPR001077">
    <property type="entry name" value="COMT_C"/>
</dbReference>
<gene>
    <name evidence="5" type="ORF">JX265_005667</name>
</gene>
<dbReference type="CDD" id="cd02440">
    <property type="entry name" value="AdoMet_MTases"/>
    <property type="match status" value="1"/>
</dbReference>
<accession>A0A9Q0AQZ3</accession>
<dbReference type="InterPro" id="IPR016461">
    <property type="entry name" value="COMT-like"/>
</dbReference>
<evidence type="ECO:0000313" key="5">
    <source>
        <dbReference type="EMBL" id="KAI1871681.1"/>
    </source>
</evidence>
<reference evidence="5" key="1">
    <citation type="submission" date="2021-03" db="EMBL/GenBank/DDBJ databases">
        <title>Revisited historic fungal species revealed as producer of novel bioactive compounds through whole genome sequencing and comparative genomics.</title>
        <authorList>
            <person name="Vignolle G.A."/>
            <person name="Hochenegger N."/>
            <person name="Mach R.L."/>
            <person name="Mach-Aigner A.R."/>
            <person name="Javad Rahimi M."/>
            <person name="Salim K.A."/>
            <person name="Chan C.M."/>
            <person name="Lim L.B.L."/>
            <person name="Cai F."/>
            <person name="Druzhinina I.S."/>
            <person name="U'Ren J.M."/>
            <person name="Derntl C."/>
        </authorList>
    </citation>
    <scope>NUCLEOTIDE SEQUENCE</scope>
    <source>
        <strain evidence="5">TUCIM 5799</strain>
    </source>
</reference>
<comment type="caution">
    <text evidence="5">The sequence shown here is derived from an EMBL/GenBank/DDBJ whole genome shotgun (WGS) entry which is preliminary data.</text>
</comment>
<dbReference type="Gene3D" id="1.10.10.10">
    <property type="entry name" value="Winged helix-like DNA-binding domain superfamily/Winged helix DNA-binding domain"/>
    <property type="match status" value="1"/>
</dbReference>
<dbReference type="InterPro" id="IPR029063">
    <property type="entry name" value="SAM-dependent_MTases_sf"/>
</dbReference>
<keyword evidence="3" id="KW-0949">S-adenosyl-L-methionine</keyword>
<evidence type="ECO:0000259" key="4">
    <source>
        <dbReference type="Pfam" id="PF00891"/>
    </source>
</evidence>
<dbReference type="EMBL" id="JAFIMR010000012">
    <property type="protein sequence ID" value="KAI1871681.1"/>
    <property type="molecule type" value="Genomic_DNA"/>
</dbReference>
<evidence type="ECO:0000256" key="1">
    <source>
        <dbReference type="ARBA" id="ARBA00022603"/>
    </source>
</evidence>
<dbReference type="PANTHER" id="PTHR43712:SF12">
    <property type="entry name" value="STERIGMATOCYSTIN 8-O-METHYLTRANSFERASE"/>
    <property type="match status" value="1"/>
</dbReference>
<dbReference type="Proteomes" id="UP000829685">
    <property type="component" value="Unassembled WGS sequence"/>
</dbReference>
<name>A0A9Q0AQZ3_9PEZI</name>
<evidence type="ECO:0000256" key="2">
    <source>
        <dbReference type="ARBA" id="ARBA00022679"/>
    </source>
</evidence>
<dbReference type="GO" id="GO:0008171">
    <property type="term" value="F:O-methyltransferase activity"/>
    <property type="evidence" value="ECO:0007669"/>
    <property type="project" value="InterPro"/>
</dbReference>
<dbReference type="PANTHER" id="PTHR43712">
    <property type="entry name" value="PUTATIVE (AFU_ORTHOLOGUE AFUA_4G14580)-RELATED"/>
    <property type="match status" value="1"/>
</dbReference>
<dbReference type="InterPro" id="IPR036388">
    <property type="entry name" value="WH-like_DNA-bd_sf"/>
</dbReference>
<dbReference type="GO" id="GO:0032259">
    <property type="term" value="P:methylation"/>
    <property type="evidence" value="ECO:0007669"/>
    <property type="project" value="UniProtKB-KW"/>
</dbReference>
<keyword evidence="2" id="KW-0808">Transferase</keyword>
<dbReference type="Gene3D" id="3.40.50.150">
    <property type="entry name" value="Vaccinia Virus protein VP39"/>
    <property type="match status" value="1"/>
</dbReference>
<sequence length="422" mass="46783">MTPPGRIVQLATDILEHTTGIQTYLDAHGIPSPSFEPGTLPKLPLPPALEDTLGQALSALDELNALLLGPLGWLKTQIDHAYDLVSLHAMYRFDVPSKIPLGADIPIGELARKCNGDNNLVERLLQHAVSNYLLIQPRPGYVAHSSTSTLLAQEPAFKDWVGTACEDMWPAGTKVIDALTKWPGAPALPHQTGHNLVENTAVPFFQTLEGDPDRARRFANTMWLMQKMPGFEPSAALDAFDWAALGESTVVDIGGSTGDFARELTKKNPKLHIVVQDLPNVIEKARSNFTRDSSSNITLKAHDFFTPQPVQGADVYFFRMILHDWPEESCTQILRQLIPSLKPGARVLVNDICMPPVGTLPRYQERQIRCQDIAMMAMFNSQERSSAQWARLIERADPRFHLQSVVQLPSSPLGLLQVIWMP</sequence>
<dbReference type="InterPro" id="IPR036390">
    <property type="entry name" value="WH_DNA-bd_sf"/>
</dbReference>
<proteinExistence type="predicted"/>
<keyword evidence="1" id="KW-0489">Methyltransferase</keyword>
<dbReference type="Pfam" id="PF00891">
    <property type="entry name" value="Methyltransf_2"/>
    <property type="match status" value="1"/>
</dbReference>
<dbReference type="AlphaFoldDB" id="A0A9Q0AQZ3"/>
<evidence type="ECO:0000256" key="3">
    <source>
        <dbReference type="ARBA" id="ARBA00022691"/>
    </source>
</evidence>
<dbReference type="PROSITE" id="PS51683">
    <property type="entry name" value="SAM_OMT_II"/>
    <property type="match status" value="1"/>
</dbReference>
<organism evidence="5 6">
    <name type="scientific">Neoarthrinium moseri</name>
    <dbReference type="NCBI Taxonomy" id="1658444"/>
    <lineage>
        <taxon>Eukaryota</taxon>
        <taxon>Fungi</taxon>
        <taxon>Dikarya</taxon>
        <taxon>Ascomycota</taxon>
        <taxon>Pezizomycotina</taxon>
        <taxon>Sordariomycetes</taxon>
        <taxon>Xylariomycetidae</taxon>
        <taxon>Amphisphaeriales</taxon>
        <taxon>Apiosporaceae</taxon>
        <taxon>Neoarthrinium</taxon>
    </lineage>
</organism>
<evidence type="ECO:0000313" key="6">
    <source>
        <dbReference type="Proteomes" id="UP000829685"/>
    </source>
</evidence>
<dbReference type="SUPFAM" id="SSF53335">
    <property type="entry name" value="S-adenosyl-L-methionine-dependent methyltransferases"/>
    <property type="match status" value="1"/>
</dbReference>
<keyword evidence="6" id="KW-1185">Reference proteome</keyword>
<feature type="domain" description="O-methyltransferase C-terminal" evidence="4">
    <location>
        <begin position="203"/>
        <end position="396"/>
    </location>
</feature>
<protein>
    <recommendedName>
        <fullName evidence="4">O-methyltransferase C-terminal domain-containing protein</fullName>
    </recommendedName>
</protein>
<dbReference type="SUPFAM" id="SSF46785">
    <property type="entry name" value="Winged helix' DNA-binding domain"/>
    <property type="match status" value="1"/>
</dbReference>